<keyword evidence="2" id="KW-1185">Reference proteome</keyword>
<dbReference type="RefSeq" id="WP_264772593.1">
    <property type="nucleotide sequence ID" value="NZ_JAPDOG010000014.1"/>
</dbReference>
<dbReference type="EMBL" id="JAPDOG010000014">
    <property type="protein sequence ID" value="MCW3782960.1"/>
    <property type="molecule type" value="Genomic_DNA"/>
</dbReference>
<accession>A0ABT3J5J5</accession>
<protein>
    <submittedName>
        <fullName evidence="1">Uncharacterized protein</fullName>
    </submittedName>
</protein>
<dbReference type="Proteomes" id="UP001207582">
    <property type="component" value="Unassembled WGS sequence"/>
</dbReference>
<evidence type="ECO:0000313" key="2">
    <source>
        <dbReference type="Proteomes" id="UP001207582"/>
    </source>
</evidence>
<proteinExistence type="predicted"/>
<organism evidence="1 2">
    <name type="scientific">Defluviimonas salinarum</name>
    <dbReference type="NCBI Taxonomy" id="2992147"/>
    <lineage>
        <taxon>Bacteria</taxon>
        <taxon>Pseudomonadati</taxon>
        <taxon>Pseudomonadota</taxon>
        <taxon>Alphaproteobacteria</taxon>
        <taxon>Rhodobacterales</taxon>
        <taxon>Paracoccaceae</taxon>
        <taxon>Albidovulum</taxon>
    </lineage>
</organism>
<comment type="caution">
    <text evidence="1">The sequence shown here is derived from an EMBL/GenBank/DDBJ whole genome shotgun (WGS) entry which is preliminary data.</text>
</comment>
<name>A0ABT3J5J5_9RHOB</name>
<evidence type="ECO:0000313" key="1">
    <source>
        <dbReference type="EMBL" id="MCW3782960.1"/>
    </source>
</evidence>
<gene>
    <name evidence="1" type="ORF">OM960_15535</name>
</gene>
<reference evidence="1 2" key="1">
    <citation type="submission" date="2022-10" db="EMBL/GenBank/DDBJ databases">
        <title>Defluviimonas sp. CAU 1641 isolated from mud.</title>
        <authorList>
            <person name="Kim W."/>
        </authorList>
    </citation>
    <scope>NUCLEOTIDE SEQUENCE [LARGE SCALE GENOMIC DNA]</scope>
    <source>
        <strain evidence="1 2">CAU 1641</strain>
    </source>
</reference>
<sequence length="266" mass="30053">MSLDFRKLVSPRSRKDYSAALSRAEEMVAMSDRDLAARIVGIARDMRASGAYSTDPRYSYDEWALFRVIPELARRLDPETRLEPEEIAQPDERSDRITFAPDADTARLGEMVKSILANGWFARSRMAGLADGARAATDLLTRFRDALNPMAIAFNRLDPGSYEYRPTPDPPALAGVYVIFEGEHHDEVACYRDDREEALRLAEICRCRIAGEEVGDEDLGRLPHQFGFRSIDEIREKTLAISVQDFEGEILHRWVPETMADAVPSL</sequence>